<comment type="subcellular location">
    <subcellularLocation>
        <location evidence="4">Cytoplasm</location>
    </subcellularLocation>
</comment>
<evidence type="ECO:0000259" key="5">
    <source>
        <dbReference type="Pfam" id="PF00206"/>
    </source>
</evidence>
<dbReference type="Proteomes" id="UP000177268">
    <property type="component" value="Unassembled WGS sequence"/>
</dbReference>
<comment type="catalytic activity">
    <reaction evidence="4">
        <text>2-(N(omega)-L-arginino)succinate = fumarate + L-arginine</text>
        <dbReference type="Rhea" id="RHEA:24020"/>
        <dbReference type="ChEBI" id="CHEBI:29806"/>
        <dbReference type="ChEBI" id="CHEBI:32682"/>
        <dbReference type="ChEBI" id="CHEBI:57472"/>
        <dbReference type="EC" id="4.3.2.1"/>
    </reaction>
</comment>
<feature type="domain" description="Fumarate lyase N-terminal" evidence="5">
    <location>
        <begin position="20"/>
        <end position="301"/>
    </location>
</feature>
<dbReference type="InterPro" id="IPR000362">
    <property type="entry name" value="Fumarate_lyase_fam"/>
</dbReference>
<dbReference type="InterPro" id="IPR022761">
    <property type="entry name" value="Fumarate_lyase_N"/>
</dbReference>
<dbReference type="HAMAP" id="MF_00006">
    <property type="entry name" value="Arg_succ_lyase"/>
    <property type="match status" value="1"/>
</dbReference>
<comment type="caution">
    <text evidence="6">The sequence shown here is derived from an EMBL/GenBank/DDBJ whole genome shotgun (WGS) entry which is preliminary data.</text>
</comment>
<dbReference type="SUPFAM" id="SSF48557">
    <property type="entry name" value="L-aspartase-like"/>
    <property type="match status" value="1"/>
</dbReference>
<dbReference type="UniPathway" id="UPA00068">
    <property type="reaction ID" value="UER00114"/>
</dbReference>
<gene>
    <name evidence="4" type="primary">argH</name>
    <name evidence="6" type="ORF">A2Z00_00050</name>
</gene>
<dbReference type="PRINTS" id="PR00149">
    <property type="entry name" value="FUMRATELYASE"/>
</dbReference>
<dbReference type="PANTHER" id="PTHR43814:SF1">
    <property type="entry name" value="ARGININOSUCCINATE LYASE"/>
    <property type="match status" value="1"/>
</dbReference>
<dbReference type="Gene3D" id="1.20.200.10">
    <property type="entry name" value="Fumarase/aspartase (Central domain)"/>
    <property type="match status" value="1"/>
</dbReference>
<protein>
    <recommendedName>
        <fullName evidence="2 4">Argininosuccinate lyase</fullName>
        <shortName evidence="4">ASAL</shortName>
        <ecNumber evidence="2 4">4.3.2.1</ecNumber>
    </recommendedName>
    <alternativeName>
        <fullName evidence="4">Arginosuccinase</fullName>
    </alternativeName>
</protein>
<proteinExistence type="inferred from homology"/>
<sequence length="456" mass="51036">MKKLWEKNYKQNEIAQAYCFRDSTVLDNQLVVADVMGSIAHAKMLSTIGILTAGEFIKLKEVLNEILNLEQSGQFKVELDDEDVHTKVENYLIEKLGDLGEKIHTGRSRNDQVLVDLRIYTKKNIFLIAHLGLELADKFTEFAKKYEFVPMPGYTHMQKAMPSSVGMWAGSFAESLIDDVEILKAAFELNNQNPLGSGAAYGVSLSLDRSLTSELLGFSKTQNNSLYCQATRAKGQLILMTVLTQIMLTLSRFAEDVLLFVMSEFDFFHVTPELCTGSSIMPQKKNFDAMEILRAKTHEVIHYEQVVASIVSGLPSGYHADFGETKAPFMKSVEIVIETLSLVNIVLDSIEPNTEILKKACTSELYATHTAYLLVKKGMPFREAYKKVGLSLDQLPDFDAVEVLKSSNHVGGPGNLGLPKISVDIQEKKDWWLKQEAKFNNCLNKLKGGEEDAKQK</sequence>
<keyword evidence="4" id="KW-0028">Amino-acid biosynthesis</keyword>
<dbReference type="NCBIfam" id="TIGR00838">
    <property type="entry name" value="argH"/>
    <property type="match status" value="1"/>
</dbReference>
<evidence type="ECO:0000313" key="7">
    <source>
        <dbReference type="Proteomes" id="UP000177268"/>
    </source>
</evidence>
<evidence type="ECO:0000256" key="4">
    <source>
        <dbReference type="HAMAP-Rule" id="MF_00006"/>
    </source>
</evidence>
<name>A0A1F5ZH07_9BACT</name>
<evidence type="ECO:0000256" key="2">
    <source>
        <dbReference type="ARBA" id="ARBA00012338"/>
    </source>
</evidence>
<keyword evidence="3 4" id="KW-0055">Arginine biosynthesis</keyword>
<dbReference type="InterPro" id="IPR008948">
    <property type="entry name" value="L-Aspartase-like"/>
</dbReference>
<dbReference type="GO" id="GO:0042450">
    <property type="term" value="P:L-arginine biosynthetic process via ornithine"/>
    <property type="evidence" value="ECO:0007669"/>
    <property type="project" value="UniProtKB-UniRule"/>
</dbReference>
<dbReference type="EC" id="4.3.2.1" evidence="2 4"/>
<dbReference type="PROSITE" id="PS00163">
    <property type="entry name" value="FUMARATE_LYASES"/>
    <property type="match status" value="1"/>
</dbReference>
<dbReference type="GO" id="GO:0005829">
    <property type="term" value="C:cytosol"/>
    <property type="evidence" value="ECO:0007669"/>
    <property type="project" value="TreeGrafter"/>
</dbReference>
<accession>A0A1F5ZH07</accession>
<dbReference type="PANTHER" id="PTHR43814">
    <property type="entry name" value="ARGININOSUCCINATE LYASE"/>
    <property type="match status" value="1"/>
</dbReference>
<dbReference type="Gene3D" id="1.10.40.30">
    <property type="entry name" value="Fumarase/aspartase (C-terminal domain)"/>
    <property type="match status" value="1"/>
</dbReference>
<evidence type="ECO:0000313" key="6">
    <source>
        <dbReference type="EMBL" id="OGG11671.1"/>
    </source>
</evidence>
<keyword evidence="4 6" id="KW-0456">Lyase</keyword>
<organism evidence="6 7">
    <name type="scientific">Candidatus Gottesmanbacteria bacterium RBG_13_45_10</name>
    <dbReference type="NCBI Taxonomy" id="1798370"/>
    <lineage>
        <taxon>Bacteria</taxon>
        <taxon>Candidatus Gottesmaniibacteriota</taxon>
    </lineage>
</organism>
<comment type="pathway">
    <text evidence="1 4">Amino-acid biosynthesis; L-arginine biosynthesis; L-arginine from L-ornithine and carbamoyl phosphate: step 3/3.</text>
</comment>
<evidence type="ECO:0000256" key="1">
    <source>
        <dbReference type="ARBA" id="ARBA00004941"/>
    </source>
</evidence>
<evidence type="ECO:0000256" key="3">
    <source>
        <dbReference type="ARBA" id="ARBA00022571"/>
    </source>
</evidence>
<keyword evidence="4" id="KW-0963">Cytoplasm</keyword>
<dbReference type="Pfam" id="PF00206">
    <property type="entry name" value="Lyase_1"/>
    <property type="match status" value="1"/>
</dbReference>
<dbReference type="AlphaFoldDB" id="A0A1F5ZH07"/>
<dbReference type="InterPro" id="IPR009049">
    <property type="entry name" value="Argininosuccinate_lyase"/>
</dbReference>
<dbReference type="EMBL" id="MFIZ01000020">
    <property type="protein sequence ID" value="OGG11671.1"/>
    <property type="molecule type" value="Genomic_DNA"/>
</dbReference>
<dbReference type="InterPro" id="IPR024083">
    <property type="entry name" value="Fumarase/histidase_N"/>
</dbReference>
<dbReference type="PRINTS" id="PR00145">
    <property type="entry name" value="ARGSUCLYASE"/>
</dbReference>
<dbReference type="CDD" id="cd01359">
    <property type="entry name" value="Argininosuccinate_lyase"/>
    <property type="match status" value="1"/>
</dbReference>
<dbReference type="Gene3D" id="1.10.275.10">
    <property type="entry name" value="Fumarase/aspartase (N-terminal domain)"/>
    <property type="match status" value="1"/>
</dbReference>
<comment type="similarity">
    <text evidence="4">Belongs to the lyase 1 family. Argininosuccinate lyase subfamily.</text>
</comment>
<dbReference type="GO" id="GO:0004056">
    <property type="term" value="F:argininosuccinate lyase activity"/>
    <property type="evidence" value="ECO:0007669"/>
    <property type="project" value="UniProtKB-UniRule"/>
</dbReference>
<dbReference type="InterPro" id="IPR020557">
    <property type="entry name" value="Fumarate_lyase_CS"/>
</dbReference>
<reference evidence="6 7" key="1">
    <citation type="journal article" date="2016" name="Nat. Commun.">
        <title>Thousands of microbial genomes shed light on interconnected biogeochemical processes in an aquifer system.</title>
        <authorList>
            <person name="Anantharaman K."/>
            <person name="Brown C.T."/>
            <person name="Hug L.A."/>
            <person name="Sharon I."/>
            <person name="Castelle C.J."/>
            <person name="Probst A.J."/>
            <person name="Thomas B.C."/>
            <person name="Singh A."/>
            <person name="Wilkins M.J."/>
            <person name="Karaoz U."/>
            <person name="Brodie E.L."/>
            <person name="Williams K.H."/>
            <person name="Hubbard S.S."/>
            <person name="Banfield J.F."/>
        </authorList>
    </citation>
    <scope>NUCLEOTIDE SEQUENCE [LARGE SCALE GENOMIC DNA]</scope>
</reference>
<dbReference type="STRING" id="1798370.A2Z00_00050"/>